<reference evidence="2 3" key="1">
    <citation type="submission" date="2018-06" db="EMBL/GenBank/DDBJ databases">
        <title>Whole genome sequencing of Candida tropicalis (genome annotated by CSBL at Korea University).</title>
        <authorList>
            <person name="Ahn J."/>
        </authorList>
    </citation>
    <scope>NUCLEOTIDE SEQUENCE [LARGE SCALE GENOMIC DNA]</scope>
    <source>
        <strain evidence="2 3">ATCC 20962</strain>
    </source>
</reference>
<keyword evidence="3" id="KW-1185">Reference proteome</keyword>
<feature type="compositionally biased region" description="Acidic residues" evidence="1">
    <location>
        <begin position="378"/>
        <end position="424"/>
    </location>
</feature>
<sequence>MSVVSPHTDNHVFDNHNNDEMDWTPQKEQLLEDYIVDYYQKLNDTRLFYKNLDWNRVYSIVGVDDQEFLRLKIDEVYDNFVNKCLGDDFNVDQLVMHWKSKKNPIFQEVVQMVESLGLEEFKLDQPREPEESVEKQQQQQQPVSVPVAQPKLDHYRVPEPVKKVKSPPVPQLTKTERRVSLELMHPKPTFGVHRELPLAKAPVAATTNINVLAKPEAGTLIEKTTSPTKKRFSFKQQKPVTPFIVEPNTQRPKTRRTSTVDEQLPTYIRNQLTKNRPRQKLTPKPSKRHVPAHLSNESSLRGSYKKTTSRLQNLVTNSQSLYAHNKDLTNSGKSSPANTFDSDQRLQYFSDESDGDDNKEYILPDLLTRYIGMHIDHDDDDDDDDDGDEEGVETDNDDHENDEDDHDFVNVGEEDDDDDYLFKI</sequence>
<feature type="compositionally biased region" description="Low complexity" evidence="1">
    <location>
        <begin position="135"/>
        <end position="146"/>
    </location>
</feature>
<comment type="caution">
    <text evidence="2">The sequence shown here is derived from an EMBL/GenBank/DDBJ whole genome shotgun (WGS) entry which is preliminary data.</text>
</comment>
<feature type="region of interest" description="Disordered" evidence="1">
    <location>
        <begin position="374"/>
        <end position="424"/>
    </location>
</feature>
<feature type="region of interest" description="Disordered" evidence="1">
    <location>
        <begin position="323"/>
        <end position="343"/>
    </location>
</feature>
<dbReference type="OrthoDB" id="4087010at2759"/>
<feature type="compositionally biased region" description="Basic and acidic residues" evidence="1">
    <location>
        <begin position="125"/>
        <end position="134"/>
    </location>
</feature>
<feature type="compositionally biased region" description="Basic residues" evidence="1">
    <location>
        <begin position="275"/>
        <end position="291"/>
    </location>
</feature>
<feature type="region of interest" description="Disordered" evidence="1">
    <location>
        <begin position="228"/>
        <end position="308"/>
    </location>
</feature>
<proteinExistence type="predicted"/>
<feature type="region of interest" description="Disordered" evidence="1">
    <location>
        <begin position="125"/>
        <end position="146"/>
    </location>
</feature>
<evidence type="ECO:0000313" key="2">
    <source>
        <dbReference type="EMBL" id="RCK67152.1"/>
    </source>
</evidence>
<organism evidence="2 3">
    <name type="scientific">Candida viswanathii</name>
    <dbReference type="NCBI Taxonomy" id="5486"/>
    <lineage>
        <taxon>Eukaryota</taxon>
        <taxon>Fungi</taxon>
        <taxon>Dikarya</taxon>
        <taxon>Ascomycota</taxon>
        <taxon>Saccharomycotina</taxon>
        <taxon>Pichiomycetes</taxon>
        <taxon>Debaryomycetaceae</taxon>
        <taxon>Candida/Lodderomyces clade</taxon>
        <taxon>Candida</taxon>
    </lineage>
</organism>
<protein>
    <submittedName>
        <fullName evidence="2">Uncharacterized protein</fullName>
    </submittedName>
</protein>
<evidence type="ECO:0000313" key="3">
    <source>
        <dbReference type="Proteomes" id="UP000253472"/>
    </source>
</evidence>
<gene>
    <name evidence="2" type="ORF">Cantr_02648</name>
</gene>
<accession>A0A367YQ66</accession>
<evidence type="ECO:0000256" key="1">
    <source>
        <dbReference type="SAM" id="MobiDB-lite"/>
    </source>
</evidence>
<dbReference type="AlphaFoldDB" id="A0A367YQ66"/>
<name>A0A367YQ66_9ASCO</name>
<dbReference type="EMBL" id="QLNQ01000001">
    <property type="protein sequence ID" value="RCK67152.1"/>
    <property type="molecule type" value="Genomic_DNA"/>
</dbReference>
<dbReference type="Proteomes" id="UP000253472">
    <property type="component" value="Unassembled WGS sequence"/>
</dbReference>